<evidence type="ECO:0000313" key="3">
    <source>
        <dbReference type="Proteomes" id="UP000675781"/>
    </source>
</evidence>
<evidence type="ECO:0000313" key="2">
    <source>
        <dbReference type="EMBL" id="MBR7836152.1"/>
    </source>
</evidence>
<dbReference type="EMBL" id="JAGSOG010000127">
    <property type="protein sequence ID" value="MBR7836152.1"/>
    <property type="molecule type" value="Genomic_DNA"/>
</dbReference>
<dbReference type="InterPro" id="IPR050469">
    <property type="entry name" value="Diguanylate_Cyclase"/>
</dbReference>
<dbReference type="SUPFAM" id="SSF55073">
    <property type="entry name" value="Nucleotide cyclase"/>
    <property type="match status" value="1"/>
</dbReference>
<dbReference type="NCBIfam" id="TIGR00254">
    <property type="entry name" value="GGDEF"/>
    <property type="match status" value="1"/>
</dbReference>
<dbReference type="GO" id="GO:1902201">
    <property type="term" value="P:negative regulation of bacterial-type flagellum-dependent cell motility"/>
    <property type="evidence" value="ECO:0007669"/>
    <property type="project" value="TreeGrafter"/>
</dbReference>
<feature type="domain" description="GGDEF" evidence="1">
    <location>
        <begin position="63"/>
        <end position="192"/>
    </location>
</feature>
<reference evidence="2" key="1">
    <citation type="submission" date="2021-04" db="EMBL/GenBank/DDBJ databases">
        <title>Genome based classification of Actinospica acidithermotolerans sp. nov., an actinobacterium isolated from an Indonesian hot spring.</title>
        <authorList>
            <person name="Kusuma A.B."/>
            <person name="Putra K.E."/>
            <person name="Nafisah S."/>
            <person name="Loh J."/>
            <person name="Nouioui I."/>
            <person name="Goodfellow M."/>
        </authorList>
    </citation>
    <scope>NUCLEOTIDE SEQUENCE</scope>
    <source>
        <strain evidence="2">CSCA 57</strain>
    </source>
</reference>
<dbReference type="Pfam" id="PF00990">
    <property type="entry name" value="GGDEF"/>
    <property type="match status" value="1"/>
</dbReference>
<dbReference type="GO" id="GO:0043709">
    <property type="term" value="P:cell adhesion involved in single-species biofilm formation"/>
    <property type="evidence" value="ECO:0007669"/>
    <property type="project" value="TreeGrafter"/>
</dbReference>
<dbReference type="PANTHER" id="PTHR45138:SF9">
    <property type="entry name" value="DIGUANYLATE CYCLASE DGCM-RELATED"/>
    <property type="match status" value="1"/>
</dbReference>
<dbReference type="PROSITE" id="PS50887">
    <property type="entry name" value="GGDEF"/>
    <property type="match status" value="1"/>
</dbReference>
<dbReference type="Gene3D" id="3.30.70.270">
    <property type="match status" value="1"/>
</dbReference>
<dbReference type="PANTHER" id="PTHR45138">
    <property type="entry name" value="REGULATORY COMPONENTS OF SENSORY TRANSDUCTION SYSTEM"/>
    <property type="match status" value="1"/>
</dbReference>
<dbReference type="SMART" id="SM00267">
    <property type="entry name" value="GGDEF"/>
    <property type="match status" value="1"/>
</dbReference>
<proteinExistence type="predicted"/>
<dbReference type="RefSeq" id="WP_212530636.1">
    <property type="nucleotide sequence ID" value="NZ_JAGSOG010000127.1"/>
</dbReference>
<evidence type="ECO:0000259" key="1">
    <source>
        <dbReference type="PROSITE" id="PS50887"/>
    </source>
</evidence>
<dbReference type="Proteomes" id="UP000675781">
    <property type="component" value="Unassembled WGS sequence"/>
</dbReference>
<accession>A0A941ETI3</accession>
<gene>
    <name evidence="2" type="ORF">KDL01_22940</name>
</gene>
<protein>
    <submittedName>
        <fullName evidence="2">GGDEF domain-containing protein</fullName>
    </submittedName>
</protein>
<dbReference type="InterPro" id="IPR000160">
    <property type="entry name" value="GGDEF_dom"/>
</dbReference>
<organism evidence="2 3">
    <name type="scientific">Actinospica durhamensis</name>
    <dbReference type="NCBI Taxonomy" id="1508375"/>
    <lineage>
        <taxon>Bacteria</taxon>
        <taxon>Bacillati</taxon>
        <taxon>Actinomycetota</taxon>
        <taxon>Actinomycetes</taxon>
        <taxon>Catenulisporales</taxon>
        <taxon>Actinospicaceae</taxon>
        <taxon>Actinospica</taxon>
    </lineage>
</organism>
<dbReference type="AlphaFoldDB" id="A0A941ETI3"/>
<dbReference type="CDD" id="cd01949">
    <property type="entry name" value="GGDEF"/>
    <property type="match status" value="1"/>
</dbReference>
<sequence>MCRGRFVAGGDRIHHGHLRRHNRTLVHRLHQEARTDPLTGLANRRAFDDLLEREFTLYQRHGDPLSLLAIDVDHFKRLNDRAGHPAGDAALAALAAVPAAQVRHGDIVARVGGEEFAVLLTDFPTGVAQHRARTLRAVVAADSAAWPNPISVSIGVATIPAHADTPARLVTAADTALYAAKAAGRDTVATAS</sequence>
<dbReference type="GO" id="GO:0052621">
    <property type="term" value="F:diguanylate cyclase activity"/>
    <property type="evidence" value="ECO:0007669"/>
    <property type="project" value="TreeGrafter"/>
</dbReference>
<dbReference type="FunFam" id="3.30.70.270:FF:000001">
    <property type="entry name" value="Diguanylate cyclase domain protein"/>
    <property type="match status" value="1"/>
</dbReference>
<dbReference type="GO" id="GO:0005886">
    <property type="term" value="C:plasma membrane"/>
    <property type="evidence" value="ECO:0007669"/>
    <property type="project" value="TreeGrafter"/>
</dbReference>
<keyword evidence="3" id="KW-1185">Reference proteome</keyword>
<dbReference type="InterPro" id="IPR043128">
    <property type="entry name" value="Rev_trsase/Diguanyl_cyclase"/>
</dbReference>
<comment type="caution">
    <text evidence="2">The sequence shown here is derived from an EMBL/GenBank/DDBJ whole genome shotgun (WGS) entry which is preliminary data.</text>
</comment>
<dbReference type="InterPro" id="IPR029787">
    <property type="entry name" value="Nucleotide_cyclase"/>
</dbReference>
<name>A0A941ETI3_9ACTN</name>